<reference evidence="6" key="3">
    <citation type="journal article" date="2017" name="Nature">
        <title>Genome sequence of the progenitor of the wheat D genome Aegilops tauschii.</title>
        <authorList>
            <person name="Luo M.C."/>
            <person name="Gu Y.Q."/>
            <person name="Puiu D."/>
            <person name="Wang H."/>
            <person name="Twardziok S.O."/>
            <person name="Deal K.R."/>
            <person name="Huo N."/>
            <person name="Zhu T."/>
            <person name="Wang L."/>
            <person name="Wang Y."/>
            <person name="McGuire P.E."/>
            <person name="Liu S."/>
            <person name="Long H."/>
            <person name="Ramasamy R.K."/>
            <person name="Rodriguez J.C."/>
            <person name="Van S.L."/>
            <person name="Yuan L."/>
            <person name="Wang Z."/>
            <person name="Xia Z."/>
            <person name="Xiao L."/>
            <person name="Anderson O.D."/>
            <person name="Ouyang S."/>
            <person name="Liang Y."/>
            <person name="Zimin A.V."/>
            <person name="Pertea G."/>
            <person name="Qi P."/>
            <person name="Bennetzen J.L."/>
            <person name="Dai X."/>
            <person name="Dawson M.W."/>
            <person name="Muller H.G."/>
            <person name="Kugler K."/>
            <person name="Rivarola-Duarte L."/>
            <person name="Spannagl M."/>
            <person name="Mayer K.F.X."/>
            <person name="Lu F.H."/>
            <person name="Bevan M.W."/>
            <person name="Leroy P."/>
            <person name="Li P."/>
            <person name="You F.M."/>
            <person name="Sun Q."/>
            <person name="Liu Z."/>
            <person name="Lyons E."/>
            <person name="Wicker T."/>
            <person name="Salzberg S.L."/>
            <person name="Devos K.M."/>
            <person name="Dvorak J."/>
        </authorList>
    </citation>
    <scope>NUCLEOTIDE SEQUENCE [LARGE SCALE GENOMIC DNA]</scope>
    <source>
        <strain evidence="6">cv. AL8/78</strain>
    </source>
</reference>
<reference evidence="6" key="5">
    <citation type="journal article" date="2021" name="G3 (Bethesda)">
        <title>Aegilops tauschii genome assembly Aet v5.0 features greater sequence contiguity and improved annotation.</title>
        <authorList>
            <person name="Wang L."/>
            <person name="Zhu T."/>
            <person name="Rodriguez J.C."/>
            <person name="Deal K.R."/>
            <person name="Dubcovsky J."/>
            <person name="McGuire P.E."/>
            <person name="Lux T."/>
            <person name="Spannagl M."/>
            <person name="Mayer K.F.X."/>
            <person name="Baldrich P."/>
            <person name="Meyers B.C."/>
            <person name="Huo N."/>
            <person name="Gu Y.Q."/>
            <person name="Zhou H."/>
            <person name="Devos K.M."/>
            <person name="Bennetzen J.L."/>
            <person name="Unver T."/>
            <person name="Budak H."/>
            <person name="Gulick P.J."/>
            <person name="Galiba G."/>
            <person name="Kalapos B."/>
            <person name="Nelson D.R."/>
            <person name="Li P."/>
            <person name="You F.M."/>
            <person name="Luo M.C."/>
            <person name="Dvorak J."/>
        </authorList>
    </citation>
    <scope>NUCLEOTIDE SEQUENCE [LARGE SCALE GENOMIC DNA]</scope>
    <source>
        <strain evidence="6">cv. AL8/78</strain>
    </source>
</reference>
<comment type="catalytic activity">
    <reaction evidence="1">
        <text>(6R)-5,10-methylene-5,6,7,8-tetrahydrofolate + glycine + H2O = (6S)-5,6,7,8-tetrahydrofolate + L-serine</text>
        <dbReference type="Rhea" id="RHEA:15481"/>
        <dbReference type="ChEBI" id="CHEBI:15377"/>
        <dbReference type="ChEBI" id="CHEBI:15636"/>
        <dbReference type="ChEBI" id="CHEBI:33384"/>
        <dbReference type="ChEBI" id="CHEBI:57305"/>
        <dbReference type="ChEBI" id="CHEBI:57453"/>
        <dbReference type="EC" id="2.1.2.1"/>
    </reaction>
</comment>
<evidence type="ECO:0000259" key="5">
    <source>
        <dbReference type="Pfam" id="PF00464"/>
    </source>
</evidence>
<dbReference type="InterPro" id="IPR039429">
    <property type="entry name" value="SHMT-like_dom"/>
</dbReference>
<evidence type="ECO:0000256" key="1">
    <source>
        <dbReference type="ARBA" id="ARBA00001528"/>
    </source>
</evidence>
<dbReference type="InterPro" id="IPR049943">
    <property type="entry name" value="Ser_HO-MeTrfase-like"/>
</dbReference>
<organism evidence="6 7">
    <name type="scientific">Aegilops tauschii subsp. strangulata</name>
    <name type="common">Goatgrass</name>
    <dbReference type="NCBI Taxonomy" id="200361"/>
    <lineage>
        <taxon>Eukaryota</taxon>
        <taxon>Viridiplantae</taxon>
        <taxon>Streptophyta</taxon>
        <taxon>Embryophyta</taxon>
        <taxon>Tracheophyta</taxon>
        <taxon>Spermatophyta</taxon>
        <taxon>Magnoliopsida</taxon>
        <taxon>Liliopsida</taxon>
        <taxon>Poales</taxon>
        <taxon>Poaceae</taxon>
        <taxon>BOP clade</taxon>
        <taxon>Pooideae</taxon>
        <taxon>Triticodae</taxon>
        <taxon>Triticeae</taxon>
        <taxon>Triticinae</taxon>
        <taxon>Aegilops</taxon>
    </lineage>
</organism>
<dbReference type="PANTHER" id="PTHR11680">
    <property type="entry name" value="SERINE HYDROXYMETHYLTRANSFERASE"/>
    <property type="match status" value="1"/>
</dbReference>
<dbReference type="GO" id="GO:0004372">
    <property type="term" value="F:glycine hydroxymethyltransferase activity"/>
    <property type="evidence" value="ECO:0007669"/>
    <property type="project" value="UniProtKB-EC"/>
</dbReference>
<dbReference type="GO" id="GO:0035999">
    <property type="term" value="P:tetrahydrofolate interconversion"/>
    <property type="evidence" value="ECO:0007669"/>
    <property type="project" value="UniProtKB-UniPathway"/>
</dbReference>
<dbReference type="GO" id="GO:0019264">
    <property type="term" value="P:glycine biosynthetic process from serine"/>
    <property type="evidence" value="ECO:0007669"/>
    <property type="project" value="TreeGrafter"/>
</dbReference>
<evidence type="ECO:0000256" key="2">
    <source>
        <dbReference type="ARBA" id="ARBA00001933"/>
    </source>
</evidence>
<evidence type="ECO:0000313" key="6">
    <source>
        <dbReference type="EnsemblPlants" id="AET4Gv20555600.1"/>
    </source>
</evidence>
<proteinExistence type="predicted"/>
<keyword evidence="3" id="KW-0663">Pyridoxal phosphate</keyword>
<dbReference type="EnsemblPlants" id="AET4Gv20555600.1">
    <property type="protein sequence ID" value="AET4Gv20555600.1"/>
    <property type="gene ID" value="AET4Gv20555600"/>
</dbReference>
<dbReference type="UniPathway" id="UPA00193"/>
<dbReference type="Proteomes" id="UP000015105">
    <property type="component" value="Chromosome 4D"/>
</dbReference>
<reference evidence="7" key="1">
    <citation type="journal article" date="2014" name="Science">
        <title>Ancient hybridizations among the ancestral genomes of bread wheat.</title>
        <authorList>
            <consortium name="International Wheat Genome Sequencing Consortium,"/>
            <person name="Marcussen T."/>
            <person name="Sandve S.R."/>
            <person name="Heier L."/>
            <person name="Spannagl M."/>
            <person name="Pfeifer M."/>
            <person name="Jakobsen K.S."/>
            <person name="Wulff B.B."/>
            <person name="Steuernagel B."/>
            <person name="Mayer K.F."/>
            <person name="Olsen O.A."/>
        </authorList>
    </citation>
    <scope>NUCLEOTIDE SEQUENCE [LARGE SCALE GENOMIC DNA]</scope>
    <source>
        <strain evidence="7">cv. AL8/78</strain>
    </source>
</reference>
<reference evidence="7" key="2">
    <citation type="journal article" date="2017" name="Nat. Plants">
        <title>The Aegilops tauschii genome reveals multiple impacts of transposons.</title>
        <authorList>
            <person name="Zhao G."/>
            <person name="Zou C."/>
            <person name="Li K."/>
            <person name="Wang K."/>
            <person name="Li T."/>
            <person name="Gao L."/>
            <person name="Zhang X."/>
            <person name="Wang H."/>
            <person name="Yang Z."/>
            <person name="Liu X."/>
            <person name="Jiang W."/>
            <person name="Mao L."/>
            <person name="Kong X."/>
            <person name="Jiao Y."/>
            <person name="Jia J."/>
        </authorList>
    </citation>
    <scope>NUCLEOTIDE SEQUENCE [LARGE SCALE GENOMIC DNA]</scope>
    <source>
        <strain evidence="7">cv. AL8/78</strain>
    </source>
</reference>
<comment type="cofactor">
    <cofactor evidence="2">
        <name>pyridoxal 5'-phosphate</name>
        <dbReference type="ChEBI" id="CHEBI:597326"/>
    </cofactor>
</comment>
<accession>A0A453IGN6</accession>
<dbReference type="Gramene" id="AET4Gv20555600.1">
    <property type="protein sequence ID" value="AET4Gv20555600.1"/>
    <property type="gene ID" value="AET4Gv20555600"/>
</dbReference>
<feature type="domain" description="Serine hydroxymethyltransferase-like" evidence="5">
    <location>
        <begin position="36"/>
        <end position="100"/>
    </location>
</feature>
<evidence type="ECO:0000256" key="4">
    <source>
        <dbReference type="SAM" id="MobiDB-lite"/>
    </source>
</evidence>
<dbReference type="AlphaFoldDB" id="A0A453IGN6"/>
<evidence type="ECO:0000313" key="7">
    <source>
        <dbReference type="Proteomes" id="UP000015105"/>
    </source>
</evidence>
<feature type="compositionally biased region" description="Gly residues" evidence="4">
    <location>
        <begin position="15"/>
        <end position="25"/>
    </location>
</feature>
<dbReference type="GO" id="GO:0030170">
    <property type="term" value="F:pyridoxal phosphate binding"/>
    <property type="evidence" value="ECO:0007669"/>
    <property type="project" value="TreeGrafter"/>
</dbReference>
<dbReference type="PANTHER" id="PTHR11680:SF7">
    <property type="entry name" value="SERINE HYDROXYMETHYLTRANSFERASE 7"/>
    <property type="match status" value="1"/>
</dbReference>
<dbReference type="InterPro" id="IPR015424">
    <property type="entry name" value="PyrdxlP-dep_Trfase"/>
</dbReference>
<evidence type="ECO:0000256" key="3">
    <source>
        <dbReference type="ARBA" id="ARBA00022898"/>
    </source>
</evidence>
<name>A0A453IGN6_AEGTS</name>
<keyword evidence="7" id="KW-1185">Reference proteome</keyword>
<dbReference type="STRING" id="200361.A0A453IGN6"/>
<dbReference type="Gene3D" id="3.40.640.10">
    <property type="entry name" value="Type I PLP-dependent aspartate aminotransferase-like (Major domain)"/>
    <property type="match status" value="1"/>
</dbReference>
<sequence length="166" mass="17774">MFVLVSGGPAPREAPGGGRGSGGAPRRGPRVGKQPLAEADPDMHALMERERERQVRGIELIASENFVCRAVLDALGNHLTNKYSEGHLGARYYGGNQHIGGGVAPDRTAEECALCVQYSARVAEACEWSWCPRQSARAGDACCWGLVAWRDGVVGFDCYLRSASSP</sequence>
<feature type="region of interest" description="Disordered" evidence="4">
    <location>
        <begin position="1"/>
        <end position="42"/>
    </location>
</feature>
<dbReference type="GO" id="GO:0005739">
    <property type="term" value="C:mitochondrion"/>
    <property type="evidence" value="ECO:0007669"/>
    <property type="project" value="TreeGrafter"/>
</dbReference>
<dbReference type="SUPFAM" id="SSF53383">
    <property type="entry name" value="PLP-dependent transferases"/>
    <property type="match status" value="1"/>
</dbReference>
<dbReference type="InterPro" id="IPR015421">
    <property type="entry name" value="PyrdxlP-dep_Trfase_major"/>
</dbReference>
<reference evidence="6" key="4">
    <citation type="submission" date="2019-03" db="UniProtKB">
        <authorList>
            <consortium name="EnsemblPlants"/>
        </authorList>
    </citation>
    <scope>IDENTIFICATION</scope>
</reference>
<dbReference type="Pfam" id="PF00464">
    <property type="entry name" value="SHMT"/>
    <property type="match status" value="1"/>
</dbReference>
<protein>
    <recommendedName>
        <fullName evidence="5">Serine hydroxymethyltransferase-like domain-containing protein</fullName>
    </recommendedName>
</protein>